<dbReference type="InterPro" id="IPR039506">
    <property type="entry name" value="SPOB_a"/>
</dbReference>
<dbReference type="InterPro" id="IPR037100">
    <property type="entry name" value="Spo0B_C_sf"/>
</dbReference>
<accession>A0ABR5AT96</accession>
<evidence type="ECO:0000256" key="1">
    <source>
        <dbReference type="ARBA" id="ARBA00022553"/>
    </source>
</evidence>
<proteinExistence type="predicted"/>
<feature type="domain" description="Sporulation initiation phosphotransferase B C-terminal" evidence="4">
    <location>
        <begin position="62"/>
        <end position="177"/>
    </location>
</feature>
<evidence type="ECO:0000313" key="5">
    <source>
        <dbReference type="EMBL" id="KIL77972.1"/>
    </source>
</evidence>
<keyword evidence="6" id="KW-1185">Reference proteome</keyword>
<dbReference type="SMART" id="SM01317">
    <property type="entry name" value="SPOB_ab"/>
    <property type="match status" value="1"/>
</dbReference>
<evidence type="ECO:0000256" key="3">
    <source>
        <dbReference type="ARBA" id="ARBA00022777"/>
    </source>
</evidence>
<keyword evidence="3" id="KW-0418">Kinase</keyword>
<comment type="caution">
    <text evidence="5">The sequence shown here is derived from an EMBL/GenBank/DDBJ whole genome shotgun (WGS) entry which is preliminary data.</text>
</comment>
<evidence type="ECO:0000259" key="4">
    <source>
        <dbReference type="SMART" id="SM01317"/>
    </source>
</evidence>
<evidence type="ECO:0000256" key="2">
    <source>
        <dbReference type="ARBA" id="ARBA00022679"/>
    </source>
</evidence>
<keyword evidence="1" id="KW-0597">Phosphoprotein</keyword>
<dbReference type="InterPro" id="IPR016120">
    <property type="entry name" value="Sig_transdc_His_kin_SpoOB"/>
</dbReference>
<dbReference type="GeneID" id="92776255"/>
<protein>
    <submittedName>
        <fullName evidence="5">Sporulation initiation phosphotransferase B (Spo0B)</fullName>
    </submittedName>
</protein>
<dbReference type="EMBL" id="JXLP01000011">
    <property type="protein sequence ID" value="KIL77972.1"/>
    <property type="molecule type" value="Genomic_DNA"/>
</dbReference>
<dbReference type="Pfam" id="PF14682">
    <property type="entry name" value="SPOB_ab"/>
    <property type="match status" value="1"/>
</dbReference>
<dbReference type="RefSeq" id="WP_041097505.1">
    <property type="nucleotide sequence ID" value="NZ_BSSZ01000002.1"/>
</dbReference>
<reference evidence="5 6" key="1">
    <citation type="submission" date="2015-01" db="EMBL/GenBank/DDBJ databases">
        <title>Genome Assembly of Bacillus badius MTCC 1458.</title>
        <authorList>
            <person name="Verma A."/>
            <person name="Khatri I."/>
            <person name="Mual P."/>
            <person name="Subramanian S."/>
            <person name="Krishnamurthi S."/>
        </authorList>
    </citation>
    <scope>NUCLEOTIDE SEQUENCE [LARGE SCALE GENOMIC DNA]</scope>
    <source>
        <strain evidence="5 6">MTCC 1458</strain>
    </source>
</reference>
<dbReference type="InterPro" id="IPR016122">
    <property type="entry name" value="SpoOB_C"/>
</dbReference>
<dbReference type="Pfam" id="PF14689">
    <property type="entry name" value="SPOB_a"/>
    <property type="match status" value="1"/>
</dbReference>
<sequence>MDSKSNNWTIIRALQHSRHDWMNHLQLIKGYIALGKTEEAERVIEQTAMQAKQEAHLCNLSLPELAKVLITFNWEAHLFQLEYEVLDTNIKAETEDRRLAGWMSSIFRLIEEYIEAYADNHLYLSIGEAEEGIRFFFEFSGIITNAELLIKELTEILSMPDVRQCKIHAHSAEEMLFEAVV</sequence>
<gene>
    <name evidence="5" type="ORF">SD77_0951</name>
</gene>
<name>A0ABR5AT96_BACBA</name>
<dbReference type="Gene3D" id="1.10.287.130">
    <property type="match status" value="1"/>
</dbReference>
<dbReference type="Gene3D" id="3.30.565.30">
    <property type="entry name" value="Sporulation initiation phosphotransferase B (SpoOB), C-terminal domain"/>
    <property type="match status" value="1"/>
</dbReference>
<keyword evidence="2" id="KW-0808">Transferase</keyword>
<dbReference type="SUPFAM" id="SSF55890">
    <property type="entry name" value="Sporulation response regulatory protein Spo0B"/>
    <property type="match status" value="1"/>
</dbReference>
<organism evidence="5 6">
    <name type="scientific">Bacillus badius</name>
    <dbReference type="NCBI Taxonomy" id="1455"/>
    <lineage>
        <taxon>Bacteria</taxon>
        <taxon>Bacillati</taxon>
        <taxon>Bacillota</taxon>
        <taxon>Bacilli</taxon>
        <taxon>Bacillales</taxon>
        <taxon>Bacillaceae</taxon>
        <taxon>Pseudobacillus</taxon>
    </lineage>
</organism>
<dbReference type="Proteomes" id="UP000031982">
    <property type="component" value="Unassembled WGS sequence"/>
</dbReference>
<evidence type="ECO:0000313" key="6">
    <source>
        <dbReference type="Proteomes" id="UP000031982"/>
    </source>
</evidence>